<name>A0A380NXU6_WEIVI</name>
<dbReference type="InterPro" id="IPR051612">
    <property type="entry name" value="Teichoic_Acid_Biosynth"/>
</dbReference>
<dbReference type="PANTHER" id="PTHR37316:SF3">
    <property type="entry name" value="TEICHOIC ACID GLYCEROL-PHOSPHATE TRANSFERASE"/>
    <property type="match status" value="1"/>
</dbReference>
<keyword evidence="1" id="KW-0808">Transferase</keyword>
<accession>A0A380NXU6</accession>
<dbReference type="PANTHER" id="PTHR37316">
    <property type="entry name" value="TEICHOIC ACID GLYCEROL-PHOSPHATE PRIMASE"/>
    <property type="match status" value="1"/>
</dbReference>
<sequence length="98" mass="11581">MITDYSSVSFDFALQNRPVIYYQFDELVENRHFAIDPHDIVGPVVDNQDDVLFALKNALRQEHLTNAQRSQLPENVYMQMDTHARKRLTKAIQKRFEK</sequence>
<dbReference type="GO" id="GO:0016020">
    <property type="term" value="C:membrane"/>
    <property type="evidence" value="ECO:0007669"/>
    <property type="project" value="InterPro"/>
</dbReference>
<dbReference type="Gene3D" id="3.40.50.12580">
    <property type="match status" value="1"/>
</dbReference>
<dbReference type="InterPro" id="IPR007554">
    <property type="entry name" value="Glycerophosphate_synth"/>
</dbReference>
<proteinExistence type="predicted"/>
<dbReference type="InterPro" id="IPR043148">
    <property type="entry name" value="TagF_C"/>
</dbReference>
<protein>
    <submittedName>
        <fullName evidence="1">CDP-Glycerol:Poly(Glycerophosphate) glycerophosphotransferase</fullName>
    </submittedName>
</protein>
<reference evidence="1 2" key="1">
    <citation type="submission" date="2018-06" db="EMBL/GenBank/DDBJ databases">
        <authorList>
            <consortium name="Pathogen Informatics"/>
            <person name="Doyle S."/>
        </authorList>
    </citation>
    <scope>NUCLEOTIDE SEQUENCE [LARGE SCALE GENOMIC DNA]</scope>
    <source>
        <strain evidence="1 2">NCTC13645</strain>
    </source>
</reference>
<gene>
    <name evidence="1" type="ORF">NCTC13645_00722</name>
</gene>
<organism evidence="1 2">
    <name type="scientific">Weissella viridescens</name>
    <name type="common">Lactobacillus viridescens</name>
    <dbReference type="NCBI Taxonomy" id="1629"/>
    <lineage>
        <taxon>Bacteria</taxon>
        <taxon>Bacillati</taxon>
        <taxon>Bacillota</taxon>
        <taxon>Bacilli</taxon>
        <taxon>Lactobacillales</taxon>
        <taxon>Lactobacillaceae</taxon>
        <taxon>Weissella</taxon>
    </lineage>
</organism>
<dbReference type="Proteomes" id="UP000254621">
    <property type="component" value="Unassembled WGS sequence"/>
</dbReference>
<dbReference type="EMBL" id="UHIV01000001">
    <property type="protein sequence ID" value="SUP52819.1"/>
    <property type="molecule type" value="Genomic_DNA"/>
</dbReference>
<evidence type="ECO:0000313" key="2">
    <source>
        <dbReference type="Proteomes" id="UP000254621"/>
    </source>
</evidence>
<dbReference type="GO" id="GO:0047355">
    <property type="term" value="F:CDP-glycerol glycerophosphotransferase activity"/>
    <property type="evidence" value="ECO:0007669"/>
    <property type="project" value="InterPro"/>
</dbReference>
<dbReference type="AlphaFoldDB" id="A0A380NXU6"/>
<dbReference type="Pfam" id="PF04464">
    <property type="entry name" value="Glyphos_transf"/>
    <property type="match status" value="1"/>
</dbReference>
<evidence type="ECO:0000313" key="1">
    <source>
        <dbReference type="EMBL" id="SUP52819.1"/>
    </source>
</evidence>